<keyword evidence="1" id="KW-0812">Transmembrane</keyword>
<dbReference type="RefSeq" id="WP_262487150.1">
    <property type="nucleotide sequence ID" value="NZ_BAZW01000073.1"/>
</dbReference>
<proteinExistence type="predicted"/>
<evidence type="ECO:0008006" key="4">
    <source>
        <dbReference type="Google" id="ProtNLM"/>
    </source>
</evidence>
<keyword evidence="1" id="KW-0472">Membrane</keyword>
<comment type="caution">
    <text evidence="2">The sequence shown here is derived from an EMBL/GenBank/DDBJ whole genome shotgun (WGS) entry which is preliminary data.</text>
</comment>
<accession>A0A0E9M390</accession>
<dbReference type="Proteomes" id="UP000032900">
    <property type="component" value="Unassembled WGS sequence"/>
</dbReference>
<dbReference type="EMBL" id="BAZW01000073">
    <property type="protein sequence ID" value="GAO31979.1"/>
    <property type="molecule type" value="Genomic_DNA"/>
</dbReference>
<dbReference type="STRING" id="1236989.JCM15548_14399"/>
<gene>
    <name evidence="2" type="ORF">JCM15548_14399</name>
</gene>
<dbReference type="InterPro" id="IPR036866">
    <property type="entry name" value="RibonucZ/Hydroxyglut_hydro"/>
</dbReference>
<dbReference type="AlphaFoldDB" id="A0A0E9M390"/>
<keyword evidence="3" id="KW-1185">Reference proteome</keyword>
<evidence type="ECO:0000313" key="2">
    <source>
        <dbReference type="EMBL" id="GAO31979.1"/>
    </source>
</evidence>
<evidence type="ECO:0000313" key="3">
    <source>
        <dbReference type="Proteomes" id="UP000032900"/>
    </source>
</evidence>
<reference evidence="2 3" key="1">
    <citation type="journal article" date="2015" name="Microbes Environ.">
        <title>Distribution and evolution of nitrogen fixation genes in the phylum bacteroidetes.</title>
        <authorList>
            <person name="Inoue J."/>
            <person name="Oshima K."/>
            <person name="Suda W."/>
            <person name="Sakamoto M."/>
            <person name="Iino T."/>
            <person name="Noda S."/>
            <person name="Hongoh Y."/>
            <person name="Hattori M."/>
            <person name="Ohkuma M."/>
        </authorList>
    </citation>
    <scope>NUCLEOTIDE SEQUENCE [LARGE SCALE GENOMIC DNA]</scope>
    <source>
        <strain evidence="2">JCM 15548</strain>
    </source>
</reference>
<name>A0A0E9M390_9BACT</name>
<feature type="transmembrane region" description="Helical" evidence="1">
    <location>
        <begin position="7"/>
        <end position="26"/>
    </location>
</feature>
<dbReference type="SUPFAM" id="SSF56281">
    <property type="entry name" value="Metallo-hydrolase/oxidoreductase"/>
    <property type="match status" value="1"/>
</dbReference>
<evidence type="ECO:0000256" key="1">
    <source>
        <dbReference type="SAM" id="Phobius"/>
    </source>
</evidence>
<protein>
    <recommendedName>
        <fullName evidence="4">Outer membrane protein romA</fullName>
    </recommendedName>
</protein>
<dbReference type="Gene3D" id="3.60.15.10">
    <property type="entry name" value="Ribonuclease Z/Hydroxyacylglutathione hydrolase-like"/>
    <property type="match status" value="1"/>
</dbReference>
<sequence>MKRIYKVSIWAIALLLLVMGSMVYIMTNQFGKMDALENRHAKFSELTYYSTERNEFISPEKLIFNPEQTTGGDPGFARFFKTSPNAPQFPLPKQMLSKNDFSETPSEYAVYWLGHSTVLLELDGKRILFDPVFENAGPLPIITRRYDVSPLNEKICRRSTLSSLHTTTTTIWKRPPSSFWPTEKYNSLRRLA</sequence>
<organism evidence="2 3">
    <name type="scientific">Geofilum rubicundum JCM 15548</name>
    <dbReference type="NCBI Taxonomy" id="1236989"/>
    <lineage>
        <taxon>Bacteria</taxon>
        <taxon>Pseudomonadati</taxon>
        <taxon>Bacteroidota</taxon>
        <taxon>Bacteroidia</taxon>
        <taxon>Marinilabiliales</taxon>
        <taxon>Marinilabiliaceae</taxon>
        <taxon>Geofilum</taxon>
    </lineage>
</organism>
<keyword evidence="1" id="KW-1133">Transmembrane helix</keyword>